<evidence type="ECO:0000256" key="3">
    <source>
        <dbReference type="ARBA" id="ARBA00022692"/>
    </source>
</evidence>
<accession>A0A7J7IDZ2</accession>
<evidence type="ECO:0000313" key="13">
    <source>
        <dbReference type="Proteomes" id="UP000530660"/>
    </source>
</evidence>
<dbReference type="EMBL" id="VWRR01000015">
    <property type="protein sequence ID" value="KAF6001316.1"/>
    <property type="molecule type" value="Genomic_DNA"/>
</dbReference>
<proteinExistence type="predicted"/>
<evidence type="ECO:0000256" key="7">
    <source>
        <dbReference type="ARBA" id="ARBA00022833"/>
    </source>
</evidence>
<evidence type="ECO:0000256" key="8">
    <source>
        <dbReference type="ARBA" id="ARBA00022989"/>
    </source>
</evidence>
<evidence type="ECO:0000313" key="12">
    <source>
        <dbReference type="EMBL" id="KAF6001316.1"/>
    </source>
</evidence>
<keyword evidence="4" id="KW-0479">Metal-binding</keyword>
<protein>
    <recommendedName>
        <fullName evidence="11">RING-CH-type domain-containing protein</fullName>
    </recommendedName>
</protein>
<dbReference type="CDD" id="cd16495">
    <property type="entry name" value="RING_CH-C4HC3_MARCH"/>
    <property type="match status" value="1"/>
</dbReference>
<dbReference type="SUPFAM" id="SSF57850">
    <property type="entry name" value="RING/U-box"/>
    <property type="match status" value="1"/>
</dbReference>
<evidence type="ECO:0000259" key="11">
    <source>
        <dbReference type="PROSITE" id="PS51292"/>
    </source>
</evidence>
<dbReference type="AlphaFoldDB" id="A0A7J7IDZ2"/>
<evidence type="ECO:0000256" key="6">
    <source>
        <dbReference type="ARBA" id="ARBA00022786"/>
    </source>
</evidence>
<dbReference type="InterPro" id="IPR013083">
    <property type="entry name" value="Znf_RING/FYVE/PHD"/>
</dbReference>
<dbReference type="Proteomes" id="UP000530660">
    <property type="component" value="Unassembled WGS sequence"/>
</dbReference>
<dbReference type="PANTHER" id="PTHR46065:SF3">
    <property type="entry name" value="FI20425P1"/>
    <property type="match status" value="1"/>
</dbReference>
<keyword evidence="5" id="KW-0863">Zinc-finger</keyword>
<dbReference type="Pfam" id="PF12906">
    <property type="entry name" value="RINGv"/>
    <property type="match status" value="1"/>
</dbReference>
<evidence type="ECO:0000256" key="1">
    <source>
        <dbReference type="ARBA" id="ARBA00004141"/>
    </source>
</evidence>
<organism evidence="12 13">
    <name type="scientific">Cyanidiococcus yangmingshanensis</name>
    <dbReference type="NCBI Taxonomy" id="2690220"/>
    <lineage>
        <taxon>Eukaryota</taxon>
        <taxon>Rhodophyta</taxon>
        <taxon>Bangiophyceae</taxon>
        <taxon>Cyanidiales</taxon>
        <taxon>Cyanidiaceae</taxon>
        <taxon>Cyanidiococcus</taxon>
    </lineage>
</organism>
<reference evidence="12 13" key="1">
    <citation type="journal article" date="2020" name="J. Phycol.">
        <title>Comparative genome analysis reveals Cyanidiococcus gen. nov., a new extremophilic red algal genus sister to Cyanidioschyzon (Cyanidioschyzonaceae, Rhodophyta).</title>
        <authorList>
            <person name="Liu S.-L."/>
            <person name="Chiang Y.-R."/>
            <person name="Yoon H.S."/>
            <person name="Fu H.-Y."/>
        </authorList>
    </citation>
    <scope>NUCLEOTIDE SEQUENCE [LARGE SCALE GENOMIC DNA]</scope>
    <source>
        <strain evidence="12 13">THAL066</strain>
    </source>
</reference>
<gene>
    <name evidence="12" type="ORF">F1559_003053</name>
</gene>
<sequence>MDGTVYVTRRNVRFCRICHEEQPAPASDAEQLPVFRGVGAPFRSNNWGIAFFRGIILFVKHAHGGFLRLILGLVRRLKLLRKRVWRVSRESDADAKDTTRRCIDEGSDTTLRQETGQASNADELLGDPKTLIAPCRCSGTLKYVHQGCLRKWLRRQPDPNCWHCEICGHFYASQVQFRPAYEFLFRWPLHRDKAAGNEIDDTADEDWLMAFSDWSDPSLQVSMLNREWDAPAEASERRAPSFIAWLLRGWQTMIHGQRQDPVVASRWLHWLHIIYIGLFARHVFRQAQELAHLLKQTTTMDPLPRALYRGGHAVRTVVEANALVALRTALIAHYLIFLAVDVRFLYCQFKLWRSATARILILNYDGRDTAS</sequence>
<dbReference type="OrthoDB" id="1748at2759"/>
<keyword evidence="9 10" id="KW-0472">Membrane</keyword>
<dbReference type="GO" id="GO:0016020">
    <property type="term" value="C:membrane"/>
    <property type="evidence" value="ECO:0007669"/>
    <property type="project" value="UniProtKB-SubCell"/>
</dbReference>
<feature type="transmembrane region" description="Helical" evidence="10">
    <location>
        <begin position="50"/>
        <end position="74"/>
    </location>
</feature>
<keyword evidence="13" id="KW-1185">Reference proteome</keyword>
<keyword evidence="6" id="KW-0833">Ubl conjugation pathway</keyword>
<name>A0A7J7IDZ2_9RHOD</name>
<comment type="subcellular location">
    <subcellularLocation>
        <location evidence="1">Membrane</location>
        <topology evidence="1">Multi-pass membrane protein</topology>
    </subcellularLocation>
</comment>
<dbReference type="SMART" id="SM00744">
    <property type="entry name" value="RINGv"/>
    <property type="match status" value="1"/>
</dbReference>
<dbReference type="GO" id="GO:0016740">
    <property type="term" value="F:transferase activity"/>
    <property type="evidence" value="ECO:0007669"/>
    <property type="project" value="UniProtKB-KW"/>
</dbReference>
<dbReference type="GO" id="GO:0008270">
    <property type="term" value="F:zinc ion binding"/>
    <property type="evidence" value="ECO:0007669"/>
    <property type="project" value="UniProtKB-KW"/>
</dbReference>
<keyword evidence="3 10" id="KW-0812">Transmembrane</keyword>
<keyword evidence="8 10" id="KW-1133">Transmembrane helix</keyword>
<dbReference type="PANTHER" id="PTHR46065">
    <property type="entry name" value="E3 UBIQUITIN-PROTEIN LIGASE MARCH 2/3 FAMILY MEMBER"/>
    <property type="match status" value="1"/>
</dbReference>
<evidence type="ECO:0000256" key="4">
    <source>
        <dbReference type="ARBA" id="ARBA00022723"/>
    </source>
</evidence>
<dbReference type="InterPro" id="IPR011016">
    <property type="entry name" value="Znf_RING-CH"/>
</dbReference>
<evidence type="ECO:0000256" key="10">
    <source>
        <dbReference type="SAM" id="Phobius"/>
    </source>
</evidence>
<keyword evidence="7" id="KW-0862">Zinc</keyword>
<dbReference type="Gene3D" id="3.30.40.10">
    <property type="entry name" value="Zinc/RING finger domain, C3HC4 (zinc finger)"/>
    <property type="match status" value="1"/>
</dbReference>
<dbReference type="PROSITE" id="PS51292">
    <property type="entry name" value="ZF_RING_CH"/>
    <property type="match status" value="1"/>
</dbReference>
<evidence type="ECO:0000256" key="5">
    <source>
        <dbReference type="ARBA" id="ARBA00022771"/>
    </source>
</evidence>
<evidence type="ECO:0000256" key="2">
    <source>
        <dbReference type="ARBA" id="ARBA00022679"/>
    </source>
</evidence>
<evidence type="ECO:0000256" key="9">
    <source>
        <dbReference type="ARBA" id="ARBA00023136"/>
    </source>
</evidence>
<feature type="domain" description="RING-CH-type" evidence="11">
    <location>
        <begin position="91"/>
        <end position="174"/>
    </location>
</feature>
<comment type="caution">
    <text evidence="12">The sequence shown here is derived from an EMBL/GenBank/DDBJ whole genome shotgun (WGS) entry which is preliminary data.</text>
</comment>
<keyword evidence="2" id="KW-0808">Transferase</keyword>